<proteinExistence type="predicted"/>
<keyword evidence="3" id="KW-1185">Reference proteome</keyword>
<evidence type="ECO:0000313" key="3">
    <source>
        <dbReference type="Proteomes" id="UP000594263"/>
    </source>
</evidence>
<dbReference type="AlphaFoldDB" id="A0A7N0T7U4"/>
<name>A0A7N0T7U4_KALFE</name>
<protein>
    <submittedName>
        <fullName evidence="2">Uncharacterized protein</fullName>
    </submittedName>
</protein>
<reference evidence="2" key="1">
    <citation type="submission" date="2021-01" db="UniProtKB">
        <authorList>
            <consortium name="EnsemblPlants"/>
        </authorList>
    </citation>
    <scope>IDENTIFICATION</scope>
</reference>
<feature type="compositionally biased region" description="Basic and acidic residues" evidence="1">
    <location>
        <begin position="68"/>
        <end position="89"/>
    </location>
</feature>
<organism evidence="2 3">
    <name type="scientific">Kalanchoe fedtschenkoi</name>
    <name type="common">Lavender scallops</name>
    <name type="synonym">South American air plant</name>
    <dbReference type="NCBI Taxonomy" id="63787"/>
    <lineage>
        <taxon>Eukaryota</taxon>
        <taxon>Viridiplantae</taxon>
        <taxon>Streptophyta</taxon>
        <taxon>Embryophyta</taxon>
        <taxon>Tracheophyta</taxon>
        <taxon>Spermatophyta</taxon>
        <taxon>Magnoliopsida</taxon>
        <taxon>eudicotyledons</taxon>
        <taxon>Gunneridae</taxon>
        <taxon>Pentapetalae</taxon>
        <taxon>Saxifragales</taxon>
        <taxon>Crassulaceae</taxon>
        <taxon>Kalanchoe</taxon>
    </lineage>
</organism>
<dbReference type="Gramene" id="Kaladp0024s0885.1.v1.1">
    <property type="protein sequence ID" value="Kaladp0024s0885.1.v1.1"/>
    <property type="gene ID" value="Kaladp0024s0885.v1.1"/>
</dbReference>
<sequence length="146" mass="16492">MDYNNTSAEMGQCGREAVRREVNYICFRIRKDLDIEPEATPASVNSKAVNNKCEDEREWQRLCGRAHEAGEATKTAEDAEDFLSAHEVENSETDEASSSSSSTTSFAFPVLDARWSGSPVQMPTRTSSHKHPRFLRKSPILFCRWC</sequence>
<feature type="region of interest" description="Disordered" evidence="1">
    <location>
        <begin position="68"/>
        <end position="103"/>
    </location>
</feature>
<dbReference type="EnsemblPlants" id="Kaladp0024s0885.1.v1.1">
    <property type="protein sequence ID" value="Kaladp0024s0885.1.v1.1"/>
    <property type="gene ID" value="Kaladp0024s0885.v1.1"/>
</dbReference>
<accession>A0A7N0T7U4</accession>
<dbReference type="Proteomes" id="UP000594263">
    <property type="component" value="Unplaced"/>
</dbReference>
<evidence type="ECO:0000256" key="1">
    <source>
        <dbReference type="SAM" id="MobiDB-lite"/>
    </source>
</evidence>
<evidence type="ECO:0000313" key="2">
    <source>
        <dbReference type="EnsemblPlants" id="Kaladp0024s0885.1.v1.1"/>
    </source>
</evidence>